<protein>
    <submittedName>
        <fullName evidence="1">Uncharacterized protein</fullName>
    </submittedName>
</protein>
<evidence type="ECO:0000313" key="2">
    <source>
        <dbReference type="Proteomes" id="UP000001025"/>
    </source>
</evidence>
<name>Q7US52_RHOBA</name>
<sequence length="82" mass="9223">MQMKSLFQDAFRHLFLFWGEVNWCGLCPRDVTWRVDACLAMSVTSLAYDCVRSGGEIFGGESGCFLAFSLSFTLQDCDEASF</sequence>
<reference evidence="1 2" key="1">
    <citation type="journal article" date="2003" name="Proc. Natl. Acad. Sci. U.S.A.">
        <title>Complete genome sequence of the marine planctomycete Pirellula sp. strain 1.</title>
        <authorList>
            <person name="Gloeckner F.O."/>
            <person name="Kube M."/>
            <person name="Bauer M."/>
            <person name="Teeling H."/>
            <person name="Lombardot T."/>
            <person name="Ludwig W."/>
            <person name="Gade D."/>
            <person name="Beck A."/>
            <person name="Borzym K."/>
            <person name="Heitmann K."/>
            <person name="Rabus R."/>
            <person name="Schlesner H."/>
            <person name="Amann R."/>
            <person name="Reinhardt R."/>
        </authorList>
    </citation>
    <scope>NUCLEOTIDE SEQUENCE [LARGE SCALE GENOMIC DNA]</scope>
    <source>
        <strain evidence="2">DSM 10527 / NCIMB 13988 / SH1</strain>
    </source>
</reference>
<keyword evidence="2" id="KW-1185">Reference proteome</keyword>
<dbReference type="KEGG" id="rba:RB4709"/>
<dbReference type="HOGENOM" id="CLU_2555986_0_0_0"/>
<dbReference type="InParanoid" id="Q7US52"/>
<proteinExistence type="predicted"/>
<dbReference type="EnsemblBacteria" id="CAD73945">
    <property type="protein sequence ID" value="CAD73945"/>
    <property type="gene ID" value="RB4709"/>
</dbReference>
<dbReference type="AlphaFoldDB" id="Q7US52"/>
<organism evidence="1 2">
    <name type="scientific">Rhodopirellula baltica (strain DSM 10527 / NCIMB 13988 / SH1)</name>
    <dbReference type="NCBI Taxonomy" id="243090"/>
    <lineage>
        <taxon>Bacteria</taxon>
        <taxon>Pseudomonadati</taxon>
        <taxon>Planctomycetota</taxon>
        <taxon>Planctomycetia</taxon>
        <taxon>Pirellulales</taxon>
        <taxon>Pirellulaceae</taxon>
        <taxon>Rhodopirellula</taxon>
    </lineage>
</organism>
<dbReference type="STRING" id="243090.RB4709"/>
<gene>
    <name evidence="1" type="ordered locus">RB4709</name>
</gene>
<dbReference type="Proteomes" id="UP000001025">
    <property type="component" value="Chromosome"/>
</dbReference>
<dbReference type="PATRIC" id="fig|243090.15.peg.2213"/>
<dbReference type="EMBL" id="BX294140">
    <property type="protein sequence ID" value="CAD73945.1"/>
    <property type="molecule type" value="Genomic_DNA"/>
</dbReference>
<accession>Q7US52</accession>
<evidence type="ECO:0000313" key="1">
    <source>
        <dbReference type="EMBL" id="CAD73945.1"/>
    </source>
</evidence>